<comment type="caution">
    <text evidence="2">The sequence shown here is derived from an EMBL/GenBank/DDBJ whole genome shotgun (WGS) entry which is preliminary data.</text>
</comment>
<proteinExistence type="predicted"/>
<dbReference type="AlphaFoldDB" id="D4S0L4"/>
<dbReference type="RefSeq" id="WP_005603343.1">
    <property type="nucleotide sequence ID" value="NZ_GG663524.1"/>
</dbReference>
<feature type="transmembrane region" description="Helical" evidence="1">
    <location>
        <begin position="32"/>
        <end position="54"/>
    </location>
</feature>
<dbReference type="InterPro" id="IPR019206">
    <property type="entry name" value="DUF2085_TM"/>
</dbReference>
<sequence length="109" mass="12685">MSRDELWIKCMEFGKILGCHQMPERSFFIKGYQFPVCARCTGVIISYFLALILFKKYKVPWQLCIIMAGIMLTDWSLQYFGIKESTNSRRFVTELIGGFGLNTLKLKIL</sequence>
<reference evidence="2 3" key="1">
    <citation type="submission" date="2010-02" db="EMBL/GenBank/DDBJ databases">
        <authorList>
            <person name="Weinstock G."/>
            <person name="Sodergren E."/>
            <person name="Clifton S."/>
            <person name="Fulton L."/>
            <person name="Fulton B."/>
            <person name="Courtney L."/>
            <person name="Fronick C."/>
            <person name="Harrison M."/>
            <person name="Strong C."/>
            <person name="Farmer C."/>
            <person name="Delahaunty K."/>
            <person name="Markovic C."/>
            <person name="Hall O."/>
            <person name="Minx P."/>
            <person name="Tomlinson C."/>
            <person name="Mitreva M."/>
            <person name="Nelson J."/>
            <person name="Hou S."/>
            <person name="Wollam A."/>
            <person name="Pepin K.H."/>
            <person name="Johnson M."/>
            <person name="Bhonagiri V."/>
            <person name="Zhang X."/>
            <person name="Suruliraj S."/>
            <person name="Warren W."/>
            <person name="Chinwalla A."/>
            <person name="Mardis E.R."/>
            <person name="Wilson R.K."/>
        </authorList>
    </citation>
    <scope>NUCLEOTIDE SEQUENCE [LARGE SCALE GENOMIC DNA]</scope>
    <source>
        <strain evidence="2 3">DSM 2876</strain>
    </source>
</reference>
<dbReference type="eggNOG" id="COG3815">
    <property type="taxonomic scope" value="Bacteria"/>
</dbReference>
<gene>
    <name evidence="2" type="ORF">BUTYVIB_01633</name>
</gene>
<organism evidence="2 3">
    <name type="scientific">Eshraghiella crossota DSM 2876</name>
    <dbReference type="NCBI Taxonomy" id="511680"/>
    <lineage>
        <taxon>Bacteria</taxon>
        <taxon>Bacillati</taxon>
        <taxon>Bacillota</taxon>
        <taxon>Clostridia</taxon>
        <taxon>Lachnospirales</taxon>
        <taxon>Lachnospiraceae</taxon>
        <taxon>Eshraghiella</taxon>
    </lineage>
</organism>
<keyword evidence="1" id="KW-0812">Transmembrane</keyword>
<name>D4S0L4_9FIRM</name>
<evidence type="ECO:0000313" key="3">
    <source>
        <dbReference type="Proteomes" id="UP000006238"/>
    </source>
</evidence>
<dbReference type="Pfam" id="PF09858">
    <property type="entry name" value="DUF2085"/>
    <property type="match status" value="1"/>
</dbReference>
<keyword evidence="1" id="KW-0472">Membrane</keyword>
<dbReference type="Proteomes" id="UP000006238">
    <property type="component" value="Unassembled WGS sequence"/>
</dbReference>
<evidence type="ECO:0000256" key="1">
    <source>
        <dbReference type="SAM" id="Phobius"/>
    </source>
</evidence>
<dbReference type="GeneID" id="98918141"/>
<dbReference type="HOGENOM" id="CLU_154418_0_0_9"/>
<accession>D4S0L4</accession>
<keyword evidence="3" id="KW-1185">Reference proteome</keyword>
<keyword evidence="1" id="KW-1133">Transmembrane helix</keyword>
<protein>
    <recommendedName>
        <fullName evidence="4">DUF2085 domain-containing protein</fullName>
    </recommendedName>
</protein>
<evidence type="ECO:0000313" key="2">
    <source>
        <dbReference type="EMBL" id="EFF68362.1"/>
    </source>
</evidence>
<feature type="transmembrane region" description="Helical" evidence="1">
    <location>
        <begin position="60"/>
        <end position="80"/>
    </location>
</feature>
<dbReference type="EMBL" id="ABWN01000030">
    <property type="protein sequence ID" value="EFF68362.1"/>
    <property type="molecule type" value="Genomic_DNA"/>
</dbReference>
<evidence type="ECO:0008006" key="4">
    <source>
        <dbReference type="Google" id="ProtNLM"/>
    </source>
</evidence>